<dbReference type="Gene3D" id="3.40.50.200">
    <property type="entry name" value="Peptidase S8/S53 domain"/>
    <property type="match status" value="1"/>
</dbReference>
<evidence type="ECO:0000256" key="2">
    <source>
        <dbReference type="ARBA" id="ARBA00022525"/>
    </source>
</evidence>
<dbReference type="InterPro" id="IPR000209">
    <property type="entry name" value="Peptidase_S8/S53_dom"/>
</dbReference>
<dbReference type="EMBL" id="CP071502">
    <property type="protein sequence ID" value="QSX36354.1"/>
    <property type="molecule type" value="Genomic_DNA"/>
</dbReference>
<protein>
    <submittedName>
        <fullName evidence="15">S8 family serine peptidase</fullName>
    </submittedName>
</protein>
<gene>
    <name evidence="15" type="ORF">JYB85_13740</name>
</gene>
<dbReference type="InterPro" id="IPR046450">
    <property type="entry name" value="PA_dom_sf"/>
</dbReference>
<evidence type="ECO:0000259" key="14">
    <source>
        <dbReference type="Pfam" id="PF05922"/>
    </source>
</evidence>
<evidence type="ECO:0000313" key="16">
    <source>
        <dbReference type="Proteomes" id="UP000663207"/>
    </source>
</evidence>
<dbReference type="InterPro" id="IPR020008">
    <property type="entry name" value="GlyGly_CTERM"/>
</dbReference>
<feature type="compositionally biased region" description="Polar residues" evidence="10">
    <location>
        <begin position="68"/>
        <end position="77"/>
    </location>
</feature>
<evidence type="ECO:0000256" key="9">
    <source>
        <dbReference type="RuleBase" id="RU003355"/>
    </source>
</evidence>
<name>A0ABX7QY31_9GAMM</name>
<evidence type="ECO:0000256" key="7">
    <source>
        <dbReference type="ARBA" id="ARBA00023180"/>
    </source>
</evidence>
<dbReference type="InterPro" id="IPR003137">
    <property type="entry name" value="PA_domain"/>
</dbReference>
<dbReference type="Pfam" id="PF00082">
    <property type="entry name" value="Peptidase_S8"/>
    <property type="match status" value="1"/>
</dbReference>
<keyword evidence="5 8" id="KW-0378">Hydrolase</keyword>
<feature type="region of interest" description="Disordered" evidence="10">
    <location>
        <begin position="1612"/>
        <end position="1631"/>
    </location>
</feature>
<dbReference type="Proteomes" id="UP000663207">
    <property type="component" value="Chromosome"/>
</dbReference>
<dbReference type="PRINTS" id="PR00723">
    <property type="entry name" value="SUBTILISIN"/>
</dbReference>
<keyword evidence="16" id="KW-1185">Reference proteome</keyword>
<dbReference type="PANTHER" id="PTHR10795">
    <property type="entry name" value="PROPROTEIN CONVERTASE SUBTILISIN/KEXIN"/>
    <property type="match status" value="1"/>
</dbReference>
<feature type="region of interest" description="Disordered" evidence="10">
    <location>
        <begin position="51"/>
        <end position="79"/>
    </location>
</feature>
<accession>A0ABX7QY31</accession>
<dbReference type="Gene3D" id="3.50.30.30">
    <property type="match status" value="1"/>
</dbReference>
<dbReference type="InterPro" id="IPR023828">
    <property type="entry name" value="Peptidase_S8_Ser-AS"/>
</dbReference>
<evidence type="ECO:0000259" key="12">
    <source>
        <dbReference type="Pfam" id="PF00082"/>
    </source>
</evidence>
<evidence type="ECO:0000256" key="3">
    <source>
        <dbReference type="ARBA" id="ARBA00022670"/>
    </source>
</evidence>
<dbReference type="InterPro" id="IPR045051">
    <property type="entry name" value="SBT"/>
</dbReference>
<evidence type="ECO:0000313" key="15">
    <source>
        <dbReference type="EMBL" id="QSX36354.1"/>
    </source>
</evidence>
<dbReference type="PROSITE" id="PS51892">
    <property type="entry name" value="SUBTILASE"/>
    <property type="match status" value="1"/>
</dbReference>
<feature type="domain" description="Peptidase S8/S53" evidence="12">
    <location>
        <begin position="242"/>
        <end position="732"/>
    </location>
</feature>
<dbReference type="InterPro" id="IPR010259">
    <property type="entry name" value="S8pro/Inhibitor_I9"/>
</dbReference>
<evidence type="ECO:0000256" key="4">
    <source>
        <dbReference type="ARBA" id="ARBA00022729"/>
    </source>
</evidence>
<evidence type="ECO:0000256" key="1">
    <source>
        <dbReference type="ARBA" id="ARBA00011073"/>
    </source>
</evidence>
<sequence length="1653" mass="179244">MKLKKISMMTIAAMYAAGAGAGAVDNAAVALPQAMPDFIKEIKITPEMMEASKARSTRADRFHHGKTQAASPSQPNTHRAPVQKVDFVWENDVEGVHTYIIEFNDDAVATYNGNIRGLAATASRSLAKVPSSLATTSSYKIDAQSPEVKNYVNYLEQKQQLQLAKVAAIVGSDMQVKRSFKFALNGATVPMTQEQAAKVSRLPGVRNVQRSVNYSLNTDVGPTHIRANEIWIPGTLGLANKGEGVVVGILDTGINSDHPSFAATAGDGYVHSNPRGRFYGDCEKPEFADMCNDKLIGVRSYPIITDTYSLPVFQDRWFYEQVDPKRPENGEDYQGHGSHTASTVAGNDQYDVPYQISEFAERSDGIDTDLKFPHISGVAPRANIIAYQVCYAGDGSYSHSDGSTTDQYQGCPSEALLAAFEDAILDKVDVINFSIGGGERSPWESSLEMAFLAAREAGIVVAASAGNSAWDNIDHVSPWVTSVAATTHGRSIEFSEKRLEAMSGGDTTPPSDLVGGGYTAEGFTGNFVLAANFGDALCNTPFPADTFTANQIVVCKRGDIPRLEKAVNVQAGGAGAMVLYNADYTQDAPWGYKEPNDPYVIPGILLPSWPGQQLVSWLSSGTGHMGTINASTISTKMGEADYVAPFSSRGPSRTTPDSMAPNVGAPGVDVFAAFADDHPFTRTPFSGDYTLMSGTSMAGPHVAGAMALLRQQYLDWTAAEIESALVSTARNSAKYLGYWGDTITAGLDDVGAGVIDVKAASMAGLIMDETADNYRAANPNNGGNLSSLNTPYLFATSCEMNCSFVRTFRATEDGSWKIDMAEHSEDGLPLLNLNAMPSNFTLKKGEVQTVVFTAAVNDISNIYGGIQDVQFEGHVTITPDDSNKAVQTLPMRVGFNNDGLPNDLSMDMPRTKSENLTPPLRTKEVASVKVNGLVKGEQQVHNLVPYSLGINTPEDIANDPGIAQINFTIPEGTKRFVFEVPRIDGYTIYHDTAIDVGYDANNDGQVQWHEEAICYSWSYDRDFCSVENPKPGNYWALVGNYTLFDPNYTRGLDQPLAITTSLAIIPEGANGSMDAAIVGEANGADAYRVNMSWDVPDAEQGDVYYAAVEFNGNDSQNGDVGMMGVRLESKPVDFILHASQDAAKIGDVIEFQMQADANMMERDRNFRLQTMLPEGLTLVKESVQVEGIYADMTSVEGNDLVIEGVQPTSAYTPRRYVWTTNETDPNCRQPYEDLDNQDNFIDLSHFMFPTGIEGNVWDSFYVDIWATGFEKINHYGQDRDGLMQINPAGFIAFDGMPYMNWWHMSMEGLAFPDTMVAPLWHHNGSIAPGVDWNTGLYTGLFFARSDKEIFFQWSDMQIKNWMGWSEGSYTFQTIYAVEPDFNEGKNEIIFAYKRLDPALKGQGSIGTRGYHGFRNPFGPNEGWLADTFAYDNVLSRVSEFSMVCGNYEGPEQSAVRVKFNAVVNNAAAGQDLQLKVSSDYDNASPATLSHSIKVNGNIKMGQFNAATIDENTSLKDLAVLFSSTTSSTKQISVSGEHITGTVHGHTPGSKVDITPDADWHGETLVTITVSDAANSSDTASASFMLTVLSDGIEKGCMDSNATNFDANANTDDGSCQYPAPPAAPVTPESSGGGSLGWLSLGLLSLLGLRRRQR</sequence>
<keyword evidence="4 11" id="KW-0732">Signal</keyword>
<keyword evidence="6 8" id="KW-0720">Serine protease</keyword>
<organism evidence="15 16">
    <name type="scientific">Shewanella sedimentimangrovi</name>
    <dbReference type="NCBI Taxonomy" id="2814293"/>
    <lineage>
        <taxon>Bacteria</taxon>
        <taxon>Pseudomonadati</taxon>
        <taxon>Pseudomonadota</taxon>
        <taxon>Gammaproteobacteria</taxon>
        <taxon>Alteromonadales</taxon>
        <taxon>Shewanellaceae</taxon>
        <taxon>Shewanella</taxon>
    </lineage>
</organism>
<dbReference type="SUPFAM" id="SSF52025">
    <property type="entry name" value="PA domain"/>
    <property type="match status" value="1"/>
</dbReference>
<dbReference type="PROSITE" id="PS00138">
    <property type="entry name" value="SUBTILASE_SER"/>
    <property type="match status" value="1"/>
</dbReference>
<reference evidence="15 16" key="1">
    <citation type="submission" date="2021-03" db="EMBL/GenBank/DDBJ databases">
        <title>Novel species identification of genus Shewanella.</title>
        <authorList>
            <person name="Liu G."/>
            <person name="Zhang Q."/>
        </authorList>
    </citation>
    <scope>NUCLEOTIDE SEQUENCE [LARGE SCALE GENOMIC DNA]</scope>
    <source>
        <strain evidence="15 16">FJAT-52962</strain>
    </source>
</reference>
<comment type="similarity">
    <text evidence="1 8 9">Belongs to the peptidase S8 family.</text>
</comment>
<feature type="chain" id="PRO_5046916791" evidence="11">
    <location>
        <begin position="22"/>
        <end position="1653"/>
    </location>
</feature>
<dbReference type="NCBIfam" id="TIGR03501">
    <property type="entry name" value="GlyGly_CTERM"/>
    <property type="match status" value="1"/>
</dbReference>
<dbReference type="Pfam" id="PF02225">
    <property type="entry name" value="PA"/>
    <property type="match status" value="1"/>
</dbReference>
<dbReference type="CDD" id="cd04852">
    <property type="entry name" value="Peptidases_S8_3"/>
    <property type="match status" value="1"/>
</dbReference>
<dbReference type="InterPro" id="IPR015500">
    <property type="entry name" value="Peptidase_S8_subtilisin-rel"/>
</dbReference>
<dbReference type="Pfam" id="PF05922">
    <property type="entry name" value="Inhibitor_I9"/>
    <property type="match status" value="1"/>
</dbReference>
<evidence type="ECO:0000256" key="10">
    <source>
        <dbReference type="SAM" id="MobiDB-lite"/>
    </source>
</evidence>
<dbReference type="PROSITE" id="PS00136">
    <property type="entry name" value="SUBTILASE_ASP"/>
    <property type="match status" value="1"/>
</dbReference>
<evidence type="ECO:0000256" key="5">
    <source>
        <dbReference type="ARBA" id="ARBA00022801"/>
    </source>
</evidence>
<dbReference type="InterPro" id="IPR034197">
    <property type="entry name" value="Peptidases_S8_3"/>
</dbReference>
<feature type="compositionally biased region" description="Basic and acidic residues" evidence="10">
    <location>
        <begin position="51"/>
        <end position="62"/>
    </location>
</feature>
<feature type="domain" description="PA" evidence="13">
    <location>
        <begin position="525"/>
        <end position="608"/>
    </location>
</feature>
<evidence type="ECO:0000259" key="13">
    <source>
        <dbReference type="Pfam" id="PF02225"/>
    </source>
</evidence>
<evidence type="ECO:0000256" key="6">
    <source>
        <dbReference type="ARBA" id="ARBA00022825"/>
    </source>
</evidence>
<dbReference type="InterPro" id="IPR036852">
    <property type="entry name" value="Peptidase_S8/S53_dom_sf"/>
</dbReference>
<keyword evidence="2" id="KW-0964">Secreted</keyword>
<keyword evidence="7" id="KW-0325">Glycoprotein</keyword>
<dbReference type="SUPFAM" id="SSF52743">
    <property type="entry name" value="Subtilisin-like"/>
    <property type="match status" value="1"/>
</dbReference>
<evidence type="ECO:0000256" key="11">
    <source>
        <dbReference type="SAM" id="SignalP"/>
    </source>
</evidence>
<feature type="active site" description="Charge relay system" evidence="8">
    <location>
        <position position="696"/>
    </location>
</feature>
<dbReference type="InterPro" id="IPR023827">
    <property type="entry name" value="Peptidase_S8_Asp-AS"/>
</dbReference>
<dbReference type="RefSeq" id="WP_207379735.1">
    <property type="nucleotide sequence ID" value="NZ_CP071502.1"/>
</dbReference>
<feature type="active site" description="Charge relay system" evidence="8">
    <location>
        <position position="251"/>
    </location>
</feature>
<dbReference type="CDD" id="cd02120">
    <property type="entry name" value="PA_subtilisin_like"/>
    <property type="match status" value="1"/>
</dbReference>
<feature type="active site" description="Charge relay system" evidence="8">
    <location>
        <position position="336"/>
    </location>
</feature>
<feature type="domain" description="Inhibitor I9" evidence="14">
    <location>
        <begin position="98"/>
        <end position="216"/>
    </location>
</feature>
<evidence type="ECO:0000256" key="8">
    <source>
        <dbReference type="PROSITE-ProRule" id="PRU01240"/>
    </source>
</evidence>
<proteinExistence type="inferred from homology"/>
<feature type="signal peptide" evidence="11">
    <location>
        <begin position="1"/>
        <end position="21"/>
    </location>
</feature>
<feature type="region of interest" description="Disordered" evidence="10">
    <location>
        <begin position="324"/>
        <end position="345"/>
    </location>
</feature>
<keyword evidence="3 8" id="KW-0645">Protease</keyword>